<evidence type="ECO:0000313" key="3">
    <source>
        <dbReference type="Proteomes" id="UP000008720"/>
    </source>
</evidence>
<dbReference type="EMBL" id="CP002349">
    <property type="protein sequence ID" value="ADR23715.1"/>
    <property type="molecule type" value="Genomic_DNA"/>
</dbReference>
<dbReference type="InterPro" id="IPR021474">
    <property type="entry name" value="DUF3127"/>
</dbReference>
<proteinExistence type="predicted"/>
<evidence type="ECO:0000256" key="1">
    <source>
        <dbReference type="SAM" id="MobiDB-lite"/>
    </source>
</evidence>
<accession>E4TQM2</accession>
<protein>
    <recommendedName>
        <fullName evidence="4">DUF3127 domain-containing protein</fullName>
    </recommendedName>
</protein>
<sequence length="129" mass="14401">MELKGKVIDILPEEKGQGRNGEWRKQSYIFETQEQYPKKVCAEVWGDKIDGFNIKKGEELTAKINIDSREFNGKWYTNVKIWAVDRASDGNVGGVPNAQNENMPPQSSGSASSGPQETPPPSEDDELPF</sequence>
<name>E4TQM2_MARTH</name>
<evidence type="ECO:0008006" key="4">
    <source>
        <dbReference type="Google" id="ProtNLM"/>
    </source>
</evidence>
<dbReference type="Pfam" id="PF11325">
    <property type="entry name" value="DUF3127"/>
    <property type="match status" value="1"/>
</dbReference>
<feature type="region of interest" description="Disordered" evidence="1">
    <location>
        <begin position="88"/>
        <end position="129"/>
    </location>
</feature>
<dbReference type="KEGG" id="mtt:Ftrac_3748"/>
<dbReference type="HOGENOM" id="CLU_109792_1_0_10"/>
<dbReference type="eggNOG" id="ENOG5032SXV">
    <property type="taxonomic scope" value="Bacteria"/>
</dbReference>
<keyword evidence="3" id="KW-1185">Reference proteome</keyword>
<reference evidence="2 3" key="1">
    <citation type="journal article" date="2011" name="Stand. Genomic Sci.">
        <title>Complete genome sequence of Marivirga tractuosa type strain (H-43).</title>
        <authorList>
            <person name="Pagani I."/>
            <person name="Chertkov O."/>
            <person name="Lapidus A."/>
            <person name="Lucas S."/>
            <person name="Del Rio T.G."/>
            <person name="Tice H."/>
            <person name="Copeland A."/>
            <person name="Cheng J.F."/>
            <person name="Nolan M."/>
            <person name="Saunders E."/>
            <person name="Pitluck S."/>
            <person name="Held B."/>
            <person name="Goodwin L."/>
            <person name="Liolios K."/>
            <person name="Ovchinikova G."/>
            <person name="Ivanova N."/>
            <person name="Mavromatis K."/>
            <person name="Pati A."/>
            <person name="Chen A."/>
            <person name="Palaniappan K."/>
            <person name="Land M."/>
            <person name="Hauser L."/>
            <person name="Jeffries C.D."/>
            <person name="Detter J.C."/>
            <person name="Han C."/>
            <person name="Tapia R."/>
            <person name="Ngatchou-Djao O.D."/>
            <person name="Rohde M."/>
            <person name="Goker M."/>
            <person name="Spring S."/>
            <person name="Sikorski J."/>
            <person name="Woyke T."/>
            <person name="Bristow J."/>
            <person name="Eisen J.A."/>
            <person name="Markowitz V."/>
            <person name="Hugenholtz P."/>
            <person name="Klenk H.P."/>
            <person name="Kyrpides N.C."/>
        </authorList>
    </citation>
    <scope>NUCLEOTIDE SEQUENCE [LARGE SCALE GENOMIC DNA]</scope>
    <source>
        <strain evidence="3">ATCC 23168 / DSM 4126 / NBRC 15989 / NCIMB 1408 / VKM B-1430 / H-43</strain>
    </source>
</reference>
<dbReference type="AlphaFoldDB" id="E4TQM2"/>
<organism evidence="2 3">
    <name type="scientific">Marivirga tractuosa (strain ATCC 23168 / DSM 4126 / NBRC 15989 / NCIMB 1408 / VKM B-1430 / H-43)</name>
    <name type="common">Microscilla tractuosa</name>
    <name type="synonym">Flexibacter tractuosus</name>
    <dbReference type="NCBI Taxonomy" id="643867"/>
    <lineage>
        <taxon>Bacteria</taxon>
        <taxon>Pseudomonadati</taxon>
        <taxon>Bacteroidota</taxon>
        <taxon>Cytophagia</taxon>
        <taxon>Cytophagales</taxon>
        <taxon>Marivirgaceae</taxon>
        <taxon>Marivirga</taxon>
    </lineage>
</organism>
<gene>
    <name evidence="2" type="ordered locus">Ftrac_3748</name>
</gene>
<dbReference type="STRING" id="643867.Ftrac_3748"/>
<dbReference type="OrthoDB" id="598142at2"/>
<feature type="compositionally biased region" description="Low complexity" evidence="1">
    <location>
        <begin position="104"/>
        <end position="116"/>
    </location>
</feature>
<dbReference type="Proteomes" id="UP000008720">
    <property type="component" value="Chromosome"/>
</dbReference>
<evidence type="ECO:0000313" key="2">
    <source>
        <dbReference type="EMBL" id="ADR23715.1"/>
    </source>
</evidence>
<dbReference type="RefSeq" id="WP_013455857.1">
    <property type="nucleotide sequence ID" value="NC_014759.1"/>
</dbReference>